<feature type="transmembrane region" description="Helical" evidence="7">
    <location>
        <begin position="307"/>
        <end position="329"/>
    </location>
</feature>
<evidence type="ECO:0000256" key="2">
    <source>
        <dbReference type="ARBA" id="ARBA00022448"/>
    </source>
</evidence>
<dbReference type="CDD" id="cd06173">
    <property type="entry name" value="MFS_MefA_like"/>
    <property type="match status" value="1"/>
</dbReference>
<proteinExistence type="predicted"/>
<evidence type="ECO:0000313" key="10">
    <source>
        <dbReference type="EMBL" id="CAB4553704.1"/>
    </source>
</evidence>
<dbReference type="EMBL" id="CAEZTG010000003">
    <property type="protein sequence ID" value="CAB4553704.1"/>
    <property type="molecule type" value="Genomic_DNA"/>
</dbReference>
<dbReference type="PANTHER" id="PTHR23513:SF11">
    <property type="entry name" value="STAPHYLOFERRIN A TRANSPORTER"/>
    <property type="match status" value="1"/>
</dbReference>
<evidence type="ECO:0000259" key="8">
    <source>
        <dbReference type="PROSITE" id="PS50850"/>
    </source>
</evidence>
<comment type="subcellular location">
    <subcellularLocation>
        <location evidence="1">Cell membrane</location>
        <topology evidence="1">Multi-pass membrane protein</topology>
    </subcellularLocation>
</comment>
<protein>
    <submittedName>
        <fullName evidence="10">Unannotated protein</fullName>
    </submittedName>
</protein>
<evidence type="ECO:0000256" key="7">
    <source>
        <dbReference type="SAM" id="Phobius"/>
    </source>
</evidence>
<accession>A0A6J6CRB0</accession>
<evidence type="ECO:0000313" key="11">
    <source>
        <dbReference type="EMBL" id="CAB4568855.1"/>
    </source>
</evidence>
<feature type="transmembrane region" description="Helical" evidence="7">
    <location>
        <begin position="33"/>
        <end position="57"/>
    </location>
</feature>
<dbReference type="EMBL" id="CAEZXE010000010">
    <property type="protein sequence ID" value="CAB4668748.1"/>
    <property type="molecule type" value="Genomic_DNA"/>
</dbReference>
<feature type="transmembrane region" description="Helical" evidence="7">
    <location>
        <begin position="275"/>
        <end position="295"/>
    </location>
</feature>
<keyword evidence="5 7" id="KW-1133">Transmembrane helix</keyword>
<feature type="transmembrane region" description="Helical" evidence="7">
    <location>
        <begin position="238"/>
        <end position="263"/>
    </location>
</feature>
<name>A0A6J6CRB0_9ZZZZ</name>
<dbReference type="SUPFAM" id="SSF103473">
    <property type="entry name" value="MFS general substrate transporter"/>
    <property type="match status" value="1"/>
</dbReference>
<dbReference type="AlphaFoldDB" id="A0A6J6CRB0"/>
<dbReference type="EMBL" id="CAEZTR010000015">
    <property type="protein sequence ID" value="CAB4568855.1"/>
    <property type="molecule type" value="Genomic_DNA"/>
</dbReference>
<evidence type="ECO:0000256" key="3">
    <source>
        <dbReference type="ARBA" id="ARBA00022475"/>
    </source>
</evidence>
<feature type="transmembrane region" description="Helical" evidence="7">
    <location>
        <begin position="367"/>
        <end position="387"/>
    </location>
</feature>
<dbReference type="PANTHER" id="PTHR23513">
    <property type="entry name" value="INTEGRAL MEMBRANE EFFLUX PROTEIN-RELATED"/>
    <property type="match status" value="1"/>
</dbReference>
<dbReference type="InterPro" id="IPR010290">
    <property type="entry name" value="TM_effector"/>
</dbReference>
<evidence type="ECO:0000313" key="9">
    <source>
        <dbReference type="EMBL" id="CAB4540149.1"/>
    </source>
</evidence>
<dbReference type="PROSITE" id="PS50850">
    <property type="entry name" value="MFS"/>
    <property type="match status" value="1"/>
</dbReference>
<keyword evidence="3" id="KW-1003">Cell membrane</keyword>
<evidence type="ECO:0000256" key="4">
    <source>
        <dbReference type="ARBA" id="ARBA00022692"/>
    </source>
</evidence>
<feature type="transmembrane region" description="Helical" evidence="7">
    <location>
        <begin position="198"/>
        <end position="217"/>
    </location>
</feature>
<sequence>MRGLALVSDAAMRRPQAKPDGAFVAFRYRNFRWMWSASLLSSSGSWLQMVAVPYVVYTITGSGAWLGFAGFLGYAPMVITGPYAGSVADRFDRRKVLIIGGLVQAAITLVLWIVWIEGVRNIAFFLVILTLGAFSGGFTVAAWQSFVTELVPREHLLNAVTLNSAQFNAARAFGPALGGIVLATLGVSWCFFINALSFLAMVGGLLIVSVPPLVRAVKVGKPRPIAEMREAMRYVRTVPGIVTCLIVVCSLGMLGGPLFNLLVVFATDVYKIGDGAYGLLAGCMGAGAIIVAPIVAGRGSRASRSRVLTIAMVAYGAALVALGAAPVVLVGAAALLVAGAGYLGITASLNTTVQLQVKEEMRGRTMALYLMVLTAAVPFGALIQGWLVDIIGVQKTVAGAGALFLAVFVVLRFALNRLSTMDAVDHEFGAVDALHIAEAEATEAAIDPL</sequence>
<dbReference type="EMBL" id="CAEZVV010000013">
    <property type="protein sequence ID" value="CAB4638385.1"/>
    <property type="molecule type" value="Genomic_DNA"/>
</dbReference>
<dbReference type="GO" id="GO:0005886">
    <property type="term" value="C:plasma membrane"/>
    <property type="evidence" value="ECO:0007669"/>
    <property type="project" value="UniProtKB-SubCell"/>
</dbReference>
<gene>
    <name evidence="9" type="ORF">UFOPK1495_00145</name>
    <name evidence="10" type="ORF">UFOPK1603_00069</name>
    <name evidence="11" type="ORF">UFOPK1711_00376</name>
    <name evidence="12" type="ORF">UFOPK2143_00405</name>
    <name evidence="13" type="ORF">UFOPK2350_00216</name>
</gene>
<feature type="transmembrane region" description="Helical" evidence="7">
    <location>
        <begin position="172"/>
        <end position="192"/>
    </location>
</feature>
<keyword evidence="6 7" id="KW-0472">Membrane</keyword>
<evidence type="ECO:0000256" key="5">
    <source>
        <dbReference type="ARBA" id="ARBA00022989"/>
    </source>
</evidence>
<evidence type="ECO:0000313" key="12">
    <source>
        <dbReference type="EMBL" id="CAB4638385.1"/>
    </source>
</evidence>
<reference evidence="10" key="1">
    <citation type="submission" date="2020-05" db="EMBL/GenBank/DDBJ databases">
        <authorList>
            <person name="Chiriac C."/>
            <person name="Salcher M."/>
            <person name="Ghai R."/>
            <person name="Kavagutti S V."/>
        </authorList>
    </citation>
    <scope>NUCLEOTIDE SEQUENCE</scope>
</reference>
<dbReference type="EMBL" id="CAEZSU010000008">
    <property type="protein sequence ID" value="CAB4540149.1"/>
    <property type="molecule type" value="Genomic_DNA"/>
</dbReference>
<dbReference type="InterPro" id="IPR036259">
    <property type="entry name" value="MFS_trans_sf"/>
</dbReference>
<keyword evidence="2" id="KW-0813">Transport</keyword>
<evidence type="ECO:0000313" key="13">
    <source>
        <dbReference type="EMBL" id="CAB4668748.1"/>
    </source>
</evidence>
<dbReference type="InterPro" id="IPR020846">
    <property type="entry name" value="MFS_dom"/>
</dbReference>
<feature type="domain" description="Major facilitator superfamily (MFS) profile" evidence="8">
    <location>
        <begin position="22"/>
        <end position="419"/>
    </location>
</feature>
<organism evidence="10">
    <name type="scientific">freshwater metagenome</name>
    <dbReference type="NCBI Taxonomy" id="449393"/>
    <lineage>
        <taxon>unclassified sequences</taxon>
        <taxon>metagenomes</taxon>
        <taxon>ecological metagenomes</taxon>
    </lineage>
</organism>
<feature type="transmembrane region" description="Helical" evidence="7">
    <location>
        <begin position="63"/>
        <end position="84"/>
    </location>
</feature>
<feature type="transmembrane region" description="Helical" evidence="7">
    <location>
        <begin position="335"/>
        <end position="355"/>
    </location>
</feature>
<dbReference type="Pfam" id="PF05977">
    <property type="entry name" value="MFS_3"/>
    <property type="match status" value="1"/>
</dbReference>
<keyword evidence="4 7" id="KW-0812">Transmembrane</keyword>
<dbReference type="Gene3D" id="1.20.1250.20">
    <property type="entry name" value="MFS general substrate transporter like domains"/>
    <property type="match status" value="1"/>
</dbReference>
<evidence type="ECO:0000256" key="6">
    <source>
        <dbReference type="ARBA" id="ARBA00023136"/>
    </source>
</evidence>
<evidence type="ECO:0000256" key="1">
    <source>
        <dbReference type="ARBA" id="ARBA00004651"/>
    </source>
</evidence>
<dbReference type="GO" id="GO:0022857">
    <property type="term" value="F:transmembrane transporter activity"/>
    <property type="evidence" value="ECO:0007669"/>
    <property type="project" value="InterPro"/>
</dbReference>
<feature type="transmembrane region" description="Helical" evidence="7">
    <location>
        <begin position="96"/>
        <end position="116"/>
    </location>
</feature>
<feature type="transmembrane region" description="Helical" evidence="7">
    <location>
        <begin position="393"/>
        <end position="415"/>
    </location>
</feature>
<feature type="transmembrane region" description="Helical" evidence="7">
    <location>
        <begin position="122"/>
        <end position="143"/>
    </location>
</feature>